<organism evidence="2 3">
    <name type="scientific">Candidatus Caccousia stercoris</name>
    <dbReference type="NCBI Taxonomy" id="2840723"/>
    <lineage>
        <taxon>Bacteria</taxon>
        <taxon>Bacillati</taxon>
        <taxon>Bacillota</taxon>
        <taxon>Clostridia</taxon>
        <taxon>Eubacteriales</taxon>
        <taxon>Oscillospiraceae</taxon>
        <taxon>Oscillospiraceae incertae sedis</taxon>
        <taxon>Candidatus Caccousia</taxon>
    </lineage>
</organism>
<sequence>MTDWEKCVEFHGHACGGLTIGYQAARYAKSLLGLTRSPDEQVVCIAENDACGVDAIQVMLGCSVGKGNLILRVMGKQAFSFYERASGRSVRLVLRRAPEGMTKEEAFRYYQEHEPEELFDVKPAVLPVPERARIYRTLTCEGCGESVGEAWVRLRDGKCLCLACAGSGSES</sequence>
<dbReference type="PANTHER" id="PTHR39418">
    <property type="entry name" value="DEHYDROGENASE-RELATED"/>
    <property type="match status" value="1"/>
</dbReference>
<dbReference type="PIRSF" id="PIRSF006578">
    <property type="entry name" value="FwdE"/>
    <property type="match status" value="1"/>
</dbReference>
<accession>A0A9D1FS01</accession>
<dbReference type="Gene3D" id="3.30.1330.130">
    <property type="match status" value="1"/>
</dbReference>
<protein>
    <submittedName>
        <fullName evidence="2">TraR/DksA C4-type zinc finger protein</fullName>
    </submittedName>
</protein>
<proteinExistence type="predicted"/>
<name>A0A9D1FS01_9FIRM</name>
<dbReference type="InterPro" id="IPR003814">
    <property type="entry name" value="FmdEsu_dom"/>
</dbReference>
<evidence type="ECO:0000313" key="2">
    <source>
        <dbReference type="EMBL" id="HIS78702.1"/>
    </source>
</evidence>
<evidence type="ECO:0000259" key="1">
    <source>
        <dbReference type="Pfam" id="PF02663"/>
    </source>
</evidence>
<comment type="caution">
    <text evidence="2">The sequence shown here is derived from an EMBL/GenBank/DDBJ whole genome shotgun (WGS) entry which is preliminary data.</text>
</comment>
<dbReference type="SUPFAM" id="SSF143555">
    <property type="entry name" value="FwdE-like"/>
    <property type="match status" value="1"/>
</dbReference>
<gene>
    <name evidence="2" type="ORF">IAD03_04960</name>
</gene>
<dbReference type="InterPro" id="IPR026328">
    <property type="entry name" value="FmdE"/>
</dbReference>
<reference evidence="2" key="2">
    <citation type="journal article" date="2021" name="PeerJ">
        <title>Extensive microbial diversity within the chicken gut microbiome revealed by metagenomics and culture.</title>
        <authorList>
            <person name="Gilroy R."/>
            <person name="Ravi A."/>
            <person name="Getino M."/>
            <person name="Pursley I."/>
            <person name="Horton D.L."/>
            <person name="Alikhan N.F."/>
            <person name="Baker D."/>
            <person name="Gharbi K."/>
            <person name="Hall N."/>
            <person name="Watson M."/>
            <person name="Adriaenssens E.M."/>
            <person name="Foster-Nyarko E."/>
            <person name="Jarju S."/>
            <person name="Secka A."/>
            <person name="Antonio M."/>
            <person name="Oren A."/>
            <person name="Chaudhuri R.R."/>
            <person name="La Ragione R."/>
            <person name="Hildebrand F."/>
            <person name="Pallen M.J."/>
        </authorList>
    </citation>
    <scope>NUCLEOTIDE SEQUENCE</scope>
    <source>
        <strain evidence="2">6086</strain>
    </source>
</reference>
<dbReference type="PANTHER" id="PTHR39418:SF1">
    <property type="entry name" value="DEHYDROGENASE"/>
    <property type="match status" value="1"/>
</dbReference>
<feature type="domain" description="Formylmethanofuran dehydrogenase subunit E" evidence="1">
    <location>
        <begin position="10"/>
        <end position="117"/>
    </location>
</feature>
<dbReference type="Pfam" id="PF02663">
    <property type="entry name" value="FmdE"/>
    <property type="match status" value="1"/>
</dbReference>
<reference evidence="2" key="1">
    <citation type="submission" date="2020-10" db="EMBL/GenBank/DDBJ databases">
        <authorList>
            <person name="Gilroy R."/>
        </authorList>
    </citation>
    <scope>NUCLEOTIDE SEQUENCE</scope>
    <source>
        <strain evidence="2">6086</strain>
    </source>
</reference>
<dbReference type="InterPro" id="IPR053194">
    <property type="entry name" value="tRNA_methyltr_O"/>
</dbReference>
<dbReference type="EMBL" id="DVJM01000099">
    <property type="protein sequence ID" value="HIS78702.1"/>
    <property type="molecule type" value="Genomic_DNA"/>
</dbReference>
<evidence type="ECO:0000313" key="3">
    <source>
        <dbReference type="Proteomes" id="UP000824141"/>
    </source>
</evidence>
<dbReference type="AlphaFoldDB" id="A0A9D1FS01"/>
<dbReference type="Proteomes" id="UP000824141">
    <property type="component" value="Unassembled WGS sequence"/>
</dbReference>